<dbReference type="PRINTS" id="PR00099">
    <property type="entry name" value="CPSGATASE"/>
</dbReference>
<comment type="similarity">
    <text evidence="2 10">Belongs to the CarA family.</text>
</comment>
<evidence type="ECO:0000256" key="4">
    <source>
        <dbReference type="ARBA" id="ARBA00022598"/>
    </source>
</evidence>
<evidence type="ECO:0000256" key="2">
    <source>
        <dbReference type="ARBA" id="ARBA00007800"/>
    </source>
</evidence>
<feature type="binding site" evidence="10">
    <location>
        <position position="48"/>
    </location>
    <ligand>
        <name>L-glutamine</name>
        <dbReference type="ChEBI" id="CHEBI:58359"/>
    </ligand>
</feature>
<dbReference type="AlphaFoldDB" id="E1RG40"/>
<dbReference type="Pfam" id="PF00117">
    <property type="entry name" value="GATase"/>
    <property type="match status" value="1"/>
</dbReference>
<keyword evidence="7 10" id="KW-0315">Glutamine amidotransferase</keyword>
<dbReference type="HAMAP" id="MF_01209">
    <property type="entry name" value="CPSase_S_chain"/>
    <property type="match status" value="1"/>
</dbReference>
<protein>
    <recommendedName>
        <fullName evidence="10">Carbamoyl phosphate synthase small chain</fullName>
        <ecNumber evidence="10">6.3.5.5</ecNumber>
    </recommendedName>
    <alternativeName>
        <fullName evidence="10">Carbamoyl phosphate synthetase glutamine chain</fullName>
    </alternativeName>
</protein>
<organism evidence="12 13">
    <name type="scientific">Methanolacinia petrolearia (strain DSM 11571 / OCM 486 / SEBR 4847)</name>
    <name type="common">Methanoplanus petrolearius</name>
    <dbReference type="NCBI Taxonomy" id="679926"/>
    <lineage>
        <taxon>Archaea</taxon>
        <taxon>Methanobacteriati</taxon>
        <taxon>Methanobacteriota</taxon>
        <taxon>Stenosarchaea group</taxon>
        <taxon>Methanomicrobia</taxon>
        <taxon>Methanomicrobiales</taxon>
        <taxon>Methanomicrobiaceae</taxon>
        <taxon>Methanolacinia</taxon>
    </lineage>
</organism>
<feature type="active site" description="Nucleophile" evidence="10">
    <location>
        <position position="248"/>
    </location>
</feature>
<keyword evidence="10" id="KW-0028">Amino-acid biosynthesis</keyword>
<dbReference type="InterPro" id="IPR036480">
    <property type="entry name" value="CarbP_synth_ssu_N_sf"/>
</dbReference>
<dbReference type="HOGENOM" id="CLU_035901_2_1_2"/>
<sequence>MKELKAVLGFENGEFVTGRGFGAEGSCGGELVFTTQMSGYMEALTDPSYAGQILMFTYPLIGNYGVDFHNFQSPKVNAMGCVVHELCKRPTANTPLGQFFEENGLLGIEGIDTRQLTIKTRVDGTLRSALVVGDDNGEYAVDLAKKLKPISEIDLLSSVSCKEPYHIPGKGKKIAVIDLGIKKNIAISLLRRGADLYIFPYNSKPSDIEACDPDAIFITNGPGDPELATDAIECAKYFIGKKPVFGICMGNQVLGLAFGAKTYKMKFGHRGSNQPVRRSDGRIFITTQNHGFAVDQDSLPGECELYFENVNDGTLEGFCVPDLDVYCVQFHPEAFGGPRDTEAPIFDMMYGRIK</sequence>
<keyword evidence="13" id="KW-1185">Reference proteome</keyword>
<evidence type="ECO:0000256" key="1">
    <source>
        <dbReference type="ARBA" id="ARBA00005077"/>
    </source>
</evidence>
<comment type="subunit">
    <text evidence="10">Composed of two chains; the small (or glutamine) chain promotes the hydrolysis of glutamine to ammonia, which is used by the large (or ammonia) chain to synthesize carbamoyl phosphate. Tetramer of heterodimers (alpha,beta)4.</text>
</comment>
<accession>E1RG40</accession>
<dbReference type="SUPFAM" id="SSF52317">
    <property type="entry name" value="Class I glutamine amidotransferase-like"/>
    <property type="match status" value="1"/>
</dbReference>
<evidence type="ECO:0000256" key="8">
    <source>
        <dbReference type="ARBA" id="ARBA00022975"/>
    </source>
</evidence>
<reference evidence="12 13" key="1">
    <citation type="journal article" date="2010" name="Stand. Genomic Sci.">
        <title>Complete genome sequence of Methanoplanus petrolearius type strain (SEBR 4847).</title>
        <authorList>
            <person name="Brambilla E."/>
            <person name="Djao O.D."/>
            <person name="Daligault H."/>
            <person name="Lapidus A."/>
            <person name="Lucas S."/>
            <person name="Hammon N."/>
            <person name="Nolan M."/>
            <person name="Tice H."/>
            <person name="Cheng J.F."/>
            <person name="Han C."/>
            <person name="Tapia R."/>
            <person name="Goodwin L."/>
            <person name="Pitluck S."/>
            <person name="Liolios K."/>
            <person name="Ivanova N."/>
            <person name="Mavromatis K."/>
            <person name="Mikhailova N."/>
            <person name="Pati A."/>
            <person name="Chen A."/>
            <person name="Palaniappan K."/>
            <person name="Land M."/>
            <person name="Hauser L."/>
            <person name="Chang Y.J."/>
            <person name="Jeffries C.D."/>
            <person name="Rohde M."/>
            <person name="Spring S."/>
            <person name="Sikorski J."/>
            <person name="Goker M."/>
            <person name="Woyke T."/>
            <person name="Bristow J."/>
            <person name="Eisen J.A."/>
            <person name="Markowitz V."/>
            <person name="Hugenholtz P."/>
            <person name="Kyrpides N.C."/>
            <person name="Klenk H.P."/>
        </authorList>
    </citation>
    <scope>NUCLEOTIDE SEQUENCE [LARGE SCALE GENOMIC DNA]</scope>
    <source>
        <strain evidence="13">DSM 11571 / OCM 486 / SEBR 4847</strain>
    </source>
</reference>
<dbReference type="PROSITE" id="PS51273">
    <property type="entry name" value="GATASE_TYPE_1"/>
    <property type="match status" value="1"/>
</dbReference>
<feature type="region of interest" description="CPSase" evidence="10">
    <location>
        <begin position="1"/>
        <end position="172"/>
    </location>
</feature>
<comment type="pathway">
    <text evidence="10">Pyrimidine metabolism; UMP biosynthesis via de novo pathway; (S)-dihydroorotate from bicarbonate: step 1/3.</text>
</comment>
<dbReference type="GO" id="GO:0004088">
    <property type="term" value="F:carbamoyl-phosphate synthase (glutamine-hydrolyzing) activity"/>
    <property type="evidence" value="ECO:0007669"/>
    <property type="project" value="UniProtKB-UniRule"/>
</dbReference>
<proteinExistence type="inferred from homology"/>
<evidence type="ECO:0000256" key="5">
    <source>
        <dbReference type="ARBA" id="ARBA00022741"/>
    </source>
</evidence>
<evidence type="ECO:0000256" key="3">
    <source>
        <dbReference type="ARBA" id="ARBA00022571"/>
    </source>
</evidence>
<dbReference type="InterPro" id="IPR029062">
    <property type="entry name" value="Class_I_gatase-like"/>
</dbReference>
<dbReference type="GeneID" id="9743988"/>
<evidence type="ECO:0000256" key="10">
    <source>
        <dbReference type="HAMAP-Rule" id="MF_01209"/>
    </source>
</evidence>
<dbReference type="UniPathway" id="UPA00068">
    <property type="reaction ID" value="UER00171"/>
</dbReference>
<dbReference type="EMBL" id="CP002117">
    <property type="protein sequence ID" value="ADN36275.1"/>
    <property type="molecule type" value="Genomic_DNA"/>
</dbReference>
<evidence type="ECO:0000256" key="9">
    <source>
        <dbReference type="ARBA" id="ARBA00048816"/>
    </source>
</evidence>
<feature type="binding site" evidence="10">
    <location>
        <position position="223"/>
    </location>
    <ligand>
        <name>L-glutamine</name>
        <dbReference type="ChEBI" id="CHEBI:58359"/>
    </ligand>
</feature>
<dbReference type="Gene3D" id="3.50.30.20">
    <property type="entry name" value="Carbamoyl-phosphate synthase small subunit, N-terminal domain"/>
    <property type="match status" value="1"/>
</dbReference>
<dbReference type="PRINTS" id="PR00096">
    <property type="entry name" value="GATASE"/>
</dbReference>
<dbReference type="RefSeq" id="WP_013329452.1">
    <property type="nucleotide sequence ID" value="NC_014507.1"/>
</dbReference>
<dbReference type="NCBIfam" id="NF009475">
    <property type="entry name" value="PRK12838.1"/>
    <property type="match status" value="1"/>
</dbReference>
<dbReference type="InterPro" id="IPR050472">
    <property type="entry name" value="Anth_synth/Amidotransfase"/>
</dbReference>
<dbReference type="InterPro" id="IPR002474">
    <property type="entry name" value="CarbamoylP_synth_ssu_N"/>
</dbReference>
<dbReference type="GO" id="GO:0004359">
    <property type="term" value="F:glutaminase activity"/>
    <property type="evidence" value="ECO:0007669"/>
    <property type="project" value="RHEA"/>
</dbReference>
<feature type="binding site" evidence="10">
    <location>
        <position position="221"/>
    </location>
    <ligand>
        <name>L-glutamine</name>
        <dbReference type="ChEBI" id="CHEBI:58359"/>
    </ligand>
</feature>
<dbReference type="Proteomes" id="UP000006565">
    <property type="component" value="Chromosome"/>
</dbReference>
<dbReference type="GO" id="GO:0005524">
    <property type="term" value="F:ATP binding"/>
    <property type="evidence" value="ECO:0007669"/>
    <property type="project" value="UniProtKB-UniRule"/>
</dbReference>
<dbReference type="GO" id="GO:0044205">
    <property type="term" value="P:'de novo' UMP biosynthetic process"/>
    <property type="evidence" value="ECO:0007669"/>
    <property type="project" value="UniProtKB-UniRule"/>
</dbReference>
<evidence type="ECO:0000313" key="13">
    <source>
        <dbReference type="Proteomes" id="UP000006565"/>
    </source>
</evidence>
<dbReference type="GO" id="GO:0006207">
    <property type="term" value="P:'de novo' pyrimidine nucleobase biosynthetic process"/>
    <property type="evidence" value="ECO:0007669"/>
    <property type="project" value="InterPro"/>
</dbReference>
<dbReference type="PANTHER" id="PTHR43418">
    <property type="entry name" value="MULTIFUNCTIONAL TRYPTOPHAN BIOSYNTHESIS PROTEIN-RELATED"/>
    <property type="match status" value="1"/>
</dbReference>
<evidence type="ECO:0000313" key="12">
    <source>
        <dbReference type="EMBL" id="ADN36275.1"/>
    </source>
</evidence>
<feature type="active site" evidence="10">
    <location>
        <position position="331"/>
    </location>
</feature>
<evidence type="ECO:0000259" key="11">
    <source>
        <dbReference type="SMART" id="SM01097"/>
    </source>
</evidence>
<gene>
    <name evidence="10" type="primary">carA</name>
    <name evidence="12" type="ordered locus">Mpet_1518</name>
</gene>
<dbReference type="PANTHER" id="PTHR43418:SF7">
    <property type="entry name" value="CARBAMOYL-PHOSPHATE SYNTHASE SMALL CHAIN"/>
    <property type="match status" value="1"/>
</dbReference>
<feature type="binding site" evidence="10">
    <location>
        <position position="289"/>
    </location>
    <ligand>
        <name>L-glutamine</name>
        <dbReference type="ChEBI" id="CHEBI:58359"/>
    </ligand>
</feature>
<dbReference type="OrthoDB" id="7675at2157"/>
<keyword evidence="8 10" id="KW-0665">Pyrimidine biosynthesis</keyword>
<dbReference type="SMART" id="SM01097">
    <property type="entry name" value="CPSase_sm_chain"/>
    <property type="match status" value="1"/>
</dbReference>
<keyword evidence="4 10" id="KW-0436">Ligase</keyword>
<feature type="domain" description="Carbamoyl-phosphate synthase small subunit N-terminal" evidence="11">
    <location>
        <begin position="4"/>
        <end position="131"/>
    </location>
</feature>
<keyword evidence="5 10" id="KW-0547">Nucleotide-binding</keyword>
<comment type="catalytic activity">
    <reaction evidence="10">
        <text>L-glutamine + H2O = L-glutamate + NH4(+)</text>
        <dbReference type="Rhea" id="RHEA:15889"/>
        <dbReference type="ChEBI" id="CHEBI:15377"/>
        <dbReference type="ChEBI" id="CHEBI:28938"/>
        <dbReference type="ChEBI" id="CHEBI:29985"/>
        <dbReference type="ChEBI" id="CHEBI:58359"/>
    </reaction>
</comment>
<feature type="active site" evidence="10">
    <location>
        <position position="333"/>
    </location>
</feature>
<evidence type="ECO:0000256" key="7">
    <source>
        <dbReference type="ARBA" id="ARBA00022962"/>
    </source>
</evidence>
<keyword evidence="3 10" id="KW-0055">Arginine biosynthesis</keyword>
<dbReference type="Gene3D" id="3.40.50.880">
    <property type="match status" value="1"/>
</dbReference>
<comment type="function">
    <text evidence="10">Small subunit of the glutamine-dependent carbamoyl phosphate synthetase (CPSase). CPSase catalyzes the formation of carbamoyl phosphate from the ammonia moiety of glutamine, carbonate, and phosphate donated by ATP, constituting the first step of 2 biosynthetic pathways, one leading to arginine and/or urea and the other to pyrimidine nucleotides. The small subunit (glutamine amidotransferase) binds and cleaves glutamine to supply the large subunit with the substrate ammonia.</text>
</comment>
<evidence type="ECO:0000256" key="6">
    <source>
        <dbReference type="ARBA" id="ARBA00022840"/>
    </source>
</evidence>
<dbReference type="UniPathway" id="UPA00070">
    <property type="reaction ID" value="UER00115"/>
</dbReference>
<dbReference type="InterPro" id="IPR035686">
    <property type="entry name" value="CPSase_GATase1"/>
</dbReference>
<dbReference type="SUPFAM" id="SSF52021">
    <property type="entry name" value="Carbamoyl phosphate synthetase, small subunit N-terminal domain"/>
    <property type="match status" value="1"/>
</dbReference>
<dbReference type="CDD" id="cd01744">
    <property type="entry name" value="GATase1_CPSase"/>
    <property type="match status" value="1"/>
</dbReference>
<dbReference type="InterPro" id="IPR006274">
    <property type="entry name" value="CarbamoylP_synth_ssu"/>
</dbReference>
<feature type="binding site" evidence="10">
    <location>
        <position position="291"/>
    </location>
    <ligand>
        <name>L-glutamine</name>
        <dbReference type="ChEBI" id="CHEBI:58359"/>
    </ligand>
</feature>
<feature type="binding site" evidence="10">
    <location>
        <position position="252"/>
    </location>
    <ligand>
        <name>L-glutamine</name>
        <dbReference type="ChEBI" id="CHEBI:58359"/>
    </ligand>
</feature>
<dbReference type="NCBIfam" id="TIGR01368">
    <property type="entry name" value="CPSaseIIsmall"/>
    <property type="match status" value="1"/>
</dbReference>
<comment type="pathway">
    <text evidence="1 10">Amino-acid biosynthesis; L-arginine biosynthesis; carbamoyl phosphate from bicarbonate: step 1/1.</text>
</comment>
<dbReference type="KEGG" id="mpi:Mpet_1518"/>
<comment type="catalytic activity">
    <reaction evidence="9 10">
        <text>hydrogencarbonate + L-glutamine + 2 ATP + H2O = carbamoyl phosphate + L-glutamate + 2 ADP + phosphate + 2 H(+)</text>
        <dbReference type="Rhea" id="RHEA:18633"/>
        <dbReference type="ChEBI" id="CHEBI:15377"/>
        <dbReference type="ChEBI" id="CHEBI:15378"/>
        <dbReference type="ChEBI" id="CHEBI:17544"/>
        <dbReference type="ChEBI" id="CHEBI:29985"/>
        <dbReference type="ChEBI" id="CHEBI:30616"/>
        <dbReference type="ChEBI" id="CHEBI:43474"/>
        <dbReference type="ChEBI" id="CHEBI:58228"/>
        <dbReference type="ChEBI" id="CHEBI:58359"/>
        <dbReference type="ChEBI" id="CHEBI:456216"/>
        <dbReference type="EC" id="6.3.5.5"/>
    </reaction>
</comment>
<name>E1RG40_METP4</name>
<feature type="binding site" evidence="10">
    <location>
        <position position="249"/>
    </location>
    <ligand>
        <name>L-glutamine</name>
        <dbReference type="ChEBI" id="CHEBI:58359"/>
    </ligand>
</feature>
<keyword evidence="6 10" id="KW-0067">ATP-binding</keyword>
<feature type="binding site" evidence="10">
    <location>
        <position position="292"/>
    </location>
    <ligand>
        <name>L-glutamine</name>
        <dbReference type="ChEBI" id="CHEBI:58359"/>
    </ligand>
</feature>
<dbReference type="PRINTS" id="PR00097">
    <property type="entry name" value="ANTSNTHASEII"/>
</dbReference>
<dbReference type="InterPro" id="IPR017926">
    <property type="entry name" value="GATASE"/>
</dbReference>
<dbReference type="EC" id="6.3.5.5" evidence="10"/>
<dbReference type="STRING" id="679926.Mpet_1518"/>
<dbReference type="Pfam" id="PF00988">
    <property type="entry name" value="CPSase_sm_chain"/>
    <property type="match status" value="1"/>
</dbReference>
<dbReference type="GO" id="GO:0006526">
    <property type="term" value="P:L-arginine biosynthetic process"/>
    <property type="evidence" value="ECO:0007669"/>
    <property type="project" value="UniProtKB-UniRule"/>
</dbReference>
<dbReference type="GO" id="GO:0006541">
    <property type="term" value="P:glutamine metabolic process"/>
    <property type="evidence" value="ECO:0007669"/>
    <property type="project" value="InterPro"/>
</dbReference>
<dbReference type="eggNOG" id="arCOG00064">
    <property type="taxonomic scope" value="Archaea"/>
</dbReference>